<evidence type="ECO:0000256" key="2">
    <source>
        <dbReference type="ARBA" id="ARBA00023125"/>
    </source>
</evidence>
<dbReference type="InterPro" id="IPR003313">
    <property type="entry name" value="AraC-bd"/>
</dbReference>
<dbReference type="RefSeq" id="WP_277564530.1">
    <property type="nucleotide sequence ID" value="NZ_JAPDHZ010000002.1"/>
</dbReference>
<dbReference type="PANTHER" id="PTHR43280">
    <property type="entry name" value="ARAC-FAMILY TRANSCRIPTIONAL REGULATOR"/>
    <property type="match status" value="1"/>
</dbReference>
<dbReference type="Proteomes" id="UP001153387">
    <property type="component" value="Unassembled WGS sequence"/>
</dbReference>
<dbReference type="Gene3D" id="2.60.120.10">
    <property type="entry name" value="Jelly Rolls"/>
    <property type="match status" value="1"/>
</dbReference>
<dbReference type="SUPFAM" id="SSF51215">
    <property type="entry name" value="Regulatory protein AraC"/>
    <property type="match status" value="1"/>
</dbReference>
<dbReference type="InterPro" id="IPR037923">
    <property type="entry name" value="HTH-like"/>
</dbReference>
<comment type="caution">
    <text evidence="5">The sequence shown here is derived from an EMBL/GenBank/DDBJ whole genome shotgun (WGS) entry which is preliminary data.</text>
</comment>
<dbReference type="SMART" id="SM00342">
    <property type="entry name" value="HTH_ARAC"/>
    <property type="match status" value="1"/>
</dbReference>
<evidence type="ECO:0000313" key="6">
    <source>
        <dbReference type="Proteomes" id="UP001153387"/>
    </source>
</evidence>
<protein>
    <submittedName>
        <fullName evidence="5">AraC family transcriptional regulator</fullName>
    </submittedName>
</protein>
<dbReference type="InterPro" id="IPR018060">
    <property type="entry name" value="HTH_AraC"/>
</dbReference>
<dbReference type="GO" id="GO:0003700">
    <property type="term" value="F:DNA-binding transcription factor activity"/>
    <property type="evidence" value="ECO:0007669"/>
    <property type="project" value="InterPro"/>
</dbReference>
<dbReference type="SUPFAM" id="SSF46689">
    <property type="entry name" value="Homeodomain-like"/>
    <property type="match status" value="1"/>
</dbReference>
<dbReference type="PROSITE" id="PS01124">
    <property type="entry name" value="HTH_ARAC_FAMILY_2"/>
    <property type="match status" value="1"/>
</dbReference>
<dbReference type="Pfam" id="PF12833">
    <property type="entry name" value="HTH_18"/>
    <property type="match status" value="1"/>
</dbReference>
<keyword evidence="2" id="KW-0238">DNA-binding</keyword>
<accession>A0A9X4QM33</accession>
<dbReference type="Pfam" id="PF02311">
    <property type="entry name" value="AraC_binding"/>
    <property type="match status" value="1"/>
</dbReference>
<gene>
    <name evidence="5" type="ORF">OMP38_07570</name>
</gene>
<sequence>MLEMFSFDAAVPLHLFEYGLKRERTEQHWHSFFEIGYCLEGRGTFFIGEETVVVEPGTLMLFPPYEPHIAMAEAEGCRFAFVYFSESLFYPEDRYLLRPFARAAIWNEPEWRSHRPSASERPGPLLAAMLAEYESKPSAYGPLLRSSMLTLAVWLYRSEEARYGRREWRERSDALERLRPALEAVAERFREPFGLREAAEALSLSESRTRHLFVEGVGKRFKAYLTFVRVQEAKRLLATSDLSVTDVYLACGFQSAAPFYRSFRQLVGFNPQQYRERYMGEG</sequence>
<dbReference type="InterPro" id="IPR009057">
    <property type="entry name" value="Homeodomain-like_sf"/>
</dbReference>
<dbReference type="Gene3D" id="1.10.10.60">
    <property type="entry name" value="Homeodomain-like"/>
    <property type="match status" value="1"/>
</dbReference>
<dbReference type="CDD" id="cd02208">
    <property type="entry name" value="cupin_RmlC-like"/>
    <property type="match status" value="1"/>
</dbReference>
<name>A0A9X4QM33_9BACL</name>
<dbReference type="AlphaFoldDB" id="A0A9X4QM33"/>
<dbReference type="InterPro" id="IPR014710">
    <property type="entry name" value="RmlC-like_jellyroll"/>
</dbReference>
<keyword evidence="3" id="KW-0804">Transcription</keyword>
<proteinExistence type="predicted"/>
<dbReference type="PANTHER" id="PTHR43280:SF27">
    <property type="entry name" value="TRANSCRIPTIONAL REGULATOR MTLR"/>
    <property type="match status" value="1"/>
</dbReference>
<keyword evidence="6" id="KW-1185">Reference proteome</keyword>
<evidence type="ECO:0000256" key="3">
    <source>
        <dbReference type="ARBA" id="ARBA00023163"/>
    </source>
</evidence>
<organism evidence="5 6">
    <name type="scientific">Cohnella ginsengisoli</name>
    <dbReference type="NCBI Taxonomy" id="425004"/>
    <lineage>
        <taxon>Bacteria</taxon>
        <taxon>Bacillati</taxon>
        <taxon>Bacillota</taxon>
        <taxon>Bacilli</taxon>
        <taxon>Bacillales</taxon>
        <taxon>Paenibacillaceae</taxon>
        <taxon>Cohnella</taxon>
    </lineage>
</organism>
<dbReference type="EMBL" id="JAPDHZ010000002">
    <property type="protein sequence ID" value="MDG0790732.1"/>
    <property type="molecule type" value="Genomic_DNA"/>
</dbReference>
<evidence type="ECO:0000259" key="4">
    <source>
        <dbReference type="PROSITE" id="PS01124"/>
    </source>
</evidence>
<reference evidence="5 6" key="1">
    <citation type="submission" date="2022-10" db="EMBL/GenBank/DDBJ databases">
        <title>Comparative genomic analysis of Cohnella hashimotonis sp. nov., isolated from the International Space Station.</title>
        <authorList>
            <person name="Simpson A."/>
            <person name="Venkateswaran K."/>
        </authorList>
    </citation>
    <scope>NUCLEOTIDE SEQUENCE [LARGE SCALE GENOMIC DNA]</scope>
    <source>
        <strain evidence="5 6">DSM 18997</strain>
    </source>
</reference>
<feature type="domain" description="HTH araC/xylS-type" evidence="4">
    <location>
        <begin position="179"/>
        <end position="277"/>
    </location>
</feature>
<dbReference type="GO" id="GO:0043565">
    <property type="term" value="F:sequence-specific DNA binding"/>
    <property type="evidence" value="ECO:0007669"/>
    <property type="project" value="InterPro"/>
</dbReference>
<evidence type="ECO:0000256" key="1">
    <source>
        <dbReference type="ARBA" id="ARBA00023015"/>
    </source>
</evidence>
<evidence type="ECO:0000313" key="5">
    <source>
        <dbReference type="EMBL" id="MDG0790732.1"/>
    </source>
</evidence>
<keyword evidence="1" id="KW-0805">Transcription regulation</keyword>